<feature type="transmembrane region" description="Helical" evidence="7">
    <location>
        <begin position="126"/>
        <end position="143"/>
    </location>
</feature>
<feature type="region of interest" description="Disordered" evidence="6">
    <location>
        <begin position="278"/>
        <end position="321"/>
    </location>
</feature>
<dbReference type="InterPro" id="IPR031468">
    <property type="entry name" value="SMP_LBD"/>
</dbReference>
<dbReference type="Pfam" id="PF25669">
    <property type="entry name" value="SMP_MUG190-like"/>
    <property type="match status" value="1"/>
</dbReference>
<dbReference type="PROSITE" id="PS50004">
    <property type="entry name" value="C2"/>
    <property type="match status" value="6"/>
</dbReference>
<name>A0A0L0S6H3_ALLM3</name>
<keyword evidence="11" id="KW-1185">Reference proteome</keyword>
<evidence type="ECO:0000256" key="7">
    <source>
        <dbReference type="SAM" id="Phobius"/>
    </source>
</evidence>
<dbReference type="InterPro" id="IPR035892">
    <property type="entry name" value="C2_domain_sf"/>
</dbReference>
<dbReference type="Gene3D" id="2.60.40.150">
    <property type="entry name" value="C2 domain"/>
    <property type="match status" value="6"/>
</dbReference>
<feature type="domain" description="C2" evidence="8">
    <location>
        <begin position="695"/>
        <end position="815"/>
    </location>
</feature>
<dbReference type="Pfam" id="PF00168">
    <property type="entry name" value="C2"/>
    <property type="match status" value="6"/>
</dbReference>
<dbReference type="PANTHER" id="PTHR46980:SF2">
    <property type="entry name" value="TRICALBIN-1-RELATED"/>
    <property type="match status" value="1"/>
</dbReference>
<feature type="compositionally biased region" description="Polar residues" evidence="6">
    <location>
        <begin position="303"/>
        <end position="313"/>
    </location>
</feature>
<dbReference type="GO" id="GO:0008289">
    <property type="term" value="F:lipid binding"/>
    <property type="evidence" value="ECO:0007669"/>
    <property type="project" value="UniProtKB-KW"/>
</dbReference>
<dbReference type="VEuPathDB" id="FungiDB:AMAG_18362"/>
<comment type="subcellular location">
    <subcellularLocation>
        <location evidence="1">Membrane</location>
    </subcellularLocation>
</comment>
<dbReference type="eggNOG" id="KOG1012">
    <property type="taxonomic scope" value="Eukaryota"/>
</dbReference>
<feature type="domain" description="C2" evidence="8">
    <location>
        <begin position="860"/>
        <end position="976"/>
    </location>
</feature>
<gene>
    <name evidence="10" type="ORF">AMAG_18362</name>
</gene>
<evidence type="ECO:0000256" key="3">
    <source>
        <dbReference type="ARBA" id="ARBA00023055"/>
    </source>
</evidence>
<evidence type="ECO:0000259" key="9">
    <source>
        <dbReference type="PROSITE" id="PS51847"/>
    </source>
</evidence>
<dbReference type="GO" id="GO:0006869">
    <property type="term" value="P:lipid transport"/>
    <property type="evidence" value="ECO:0007669"/>
    <property type="project" value="UniProtKB-KW"/>
</dbReference>
<feature type="compositionally biased region" description="Low complexity" evidence="6">
    <location>
        <begin position="1274"/>
        <end position="1290"/>
    </location>
</feature>
<reference evidence="10 11" key="1">
    <citation type="submission" date="2009-11" db="EMBL/GenBank/DDBJ databases">
        <title>Annotation of Allomyces macrogynus ATCC 38327.</title>
        <authorList>
            <consortium name="The Broad Institute Genome Sequencing Platform"/>
            <person name="Russ C."/>
            <person name="Cuomo C."/>
            <person name="Burger G."/>
            <person name="Gray M.W."/>
            <person name="Holland P.W.H."/>
            <person name="King N."/>
            <person name="Lang F.B.F."/>
            <person name="Roger A.J."/>
            <person name="Ruiz-Trillo I."/>
            <person name="Young S.K."/>
            <person name="Zeng Q."/>
            <person name="Gargeya S."/>
            <person name="Fitzgerald M."/>
            <person name="Haas B."/>
            <person name="Abouelleil A."/>
            <person name="Alvarado L."/>
            <person name="Arachchi H.M."/>
            <person name="Berlin A."/>
            <person name="Chapman S.B."/>
            <person name="Gearin G."/>
            <person name="Goldberg J."/>
            <person name="Griggs A."/>
            <person name="Gujja S."/>
            <person name="Hansen M."/>
            <person name="Heiman D."/>
            <person name="Howarth C."/>
            <person name="Larimer J."/>
            <person name="Lui A."/>
            <person name="MacDonald P.J.P."/>
            <person name="McCowen C."/>
            <person name="Montmayeur A."/>
            <person name="Murphy C."/>
            <person name="Neiman D."/>
            <person name="Pearson M."/>
            <person name="Priest M."/>
            <person name="Roberts A."/>
            <person name="Saif S."/>
            <person name="Shea T."/>
            <person name="Sisk P."/>
            <person name="Stolte C."/>
            <person name="Sykes S."/>
            <person name="Wortman J."/>
            <person name="Nusbaum C."/>
            <person name="Birren B."/>
        </authorList>
    </citation>
    <scope>NUCLEOTIDE SEQUENCE [LARGE SCALE GENOMIC DNA]</scope>
    <source>
        <strain evidence="10 11">ATCC 38327</strain>
    </source>
</reference>
<evidence type="ECO:0000256" key="6">
    <source>
        <dbReference type="SAM" id="MobiDB-lite"/>
    </source>
</evidence>
<dbReference type="CDD" id="cd00030">
    <property type="entry name" value="C2"/>
    <property type="match status" value="1"/>
</dbReference>
<dbReference type="PANTHER" id="PTHR46980">
    <property type="entry name" value="TRICALBIN-1-RELATED"/>
    <property type="match status" value="1"/>
</dbReference>
<feature type="compositionally biased region" description="Low complexity" evidence="6">
    <location>
        <begin position="41"/>
        <end position="54"/>
    </location>
</feature>
<dbReference type="CDD" id="cd21678">
    <property type="entry name" value="SMP_TCB"/>
    <property type="match status" value="1"/>
</dbReference>
<evidence type="ECO:0000313" key="10">
    <source>
        <dbReference type="EMBL" id="KNE57986.1"/>
    </source>
</evidence>
<feature type="domain" description="C2" evidence="8">
    <location>
        <begin position="565"/>
        <end position="687"/>
    </location>
</feature>
<feature type="region of interest" description="Disordered" evidence="6">
    <location>
        <begin position="1"/>
        <end position="63"/>
    </location>
</feature>
<keyword evidence="5 7" id="KW-0472">Membrane</keyword>
<organism evidence="10 11">
    <name type="scientific">Allomyces macrogynus (strain ATCC 38327)</name>
    <name type="common">Allomyces javanicus var. macrogynus</name>
    <dbReference type="NCBI Taxonomy" id="578462"/>
    <lineage>
        <taxon>Eukaryota</taxon>
        <taxon>Fungi</taxon>
        <taxon>Fungi incertae sedis</taxon>
        <taxon>Blastocladiomycota</taxon>
        <taxon>Blastocladiomycetes</taxon>
        <taxon>Blastocladiales</taxon>
        <taxon>Blastocladiaceae</taxon>
        <taxon>Allomyces</taxon>
    </lineage>
</organism>
<evidence type="ECO:0008006" key="12">
    <source>
        <dbReference type="Google" id="ProtNLM"/>
    </source>
</evidence>
<protein>
    <recommendedName>
        <fullName evidence="12">C2 domain-containing protein</fullName>
    </recommendedName>
</protein>
<dbReference type="OrthoDB" id="1029639at2759"/>
<evidence type="ECO:0000256" key="2">
    <source>
        <dbReference type="ARBA" id="ARBA00022448"/>
    </source>
</evidence>
<evidence type="ECO:0000256" key="5">
    <source>
        <dbReference type="ARBA" id="ARBA00023136"/>
    </source>
</evidence>
<evidence type="ECO:0000256" key="1">
    <source>
        <dbReference type="ARBA" id="ARBA00004370"/>
    </source>
</evidence>
<sequence length="1563" mass="167722">MSTAAAPTPAPAAAPAPTAEANPAAVGVPATTPPEAPVDPNAATTTATVTTNNTSGVQTPMPGDWFSIRPKPLTKGIPLLEPGAPVAPPVLVFGLFNPSDYTFLRSGALIFAFAFTLWIVAGFGRASLSAVVLITLPFVHYWANTQRKLATQLRIEAEYAASRRRLQLGTEEADWFNRILGRFWLAYEPTLSQTIQASVEPLLEYYCPAIIDSMKFDHFTLGTFPPQLRAIVSARNTEPDLVDFEFDVVLGHFSGTNGAALVGATNAAAEGGDGAVDGAQASASAMSAPADLTTPETDENVPASPTSDTSSTNDEPRTDSKVDLVVRMKGGMPIKVRASGITVEGRMRIRMKLMTSFPHIKVLELWFLDAPKIAFELRPMGRLLNLNSISIIRKTLDDLIAWGIGVALVYPVPLVIPLDDWFNNPAAVADANVGVLMLHIHNAQGLKNVELLGKSDPFCKIVVNSTTQARTHHISNNLDPAWDEIKFVPIGKLTESNVRLEVCDYDKMSSGRMLGYVDLDLPALMDDVDGTKGSGTFQLTEFQLLDSERRPRGKLRVSGAYYTTAPADIAPTLSLDACPSGLLKVTVHAAKSLETSGKLRSPYFQAAFNGEQLLRSRTKKHTPNPLWEESFEVFVPDAKAAKLHVGIFHDEGLVKKIATVSSGDAPLGQCTISVHAALKKDAKDDWYTLQDATNRDAKVRMTLRWRPVPLKRDAAASATGVLRVRVINVDDIKSNARPYVRLLTSGKSRAQTRTVPAGPLPRVFQETLFALVRDIADPVLVQAWDNNRGFKDSLIGTGTIDLARYVTVDPATGELVPRSETAPGSGNGVAELDDIRLYGGEAGLMTTKTRGRLAVELSYHAKKPDLTFSPDADDIGGILKVRLHQARDLSKKTSTYVELYLDDPKLPVFRTATRKKSAEPIYEQSAEVFVRQLYWSTLNVLVREDSGAASADESAAGMVAGSVGNAAKSMVSSAAGLVSSAVPGSGGLHHHSTAMGGSAAAGGPAGSGAVGPVGAGEKGGAAGAGGKDPILGSYEGYVYDVYKQTTEKWFDIGGSGKLKMSFAFTPVACVIDPTESITNMGYLYLEIVSATNLPVMDRSGRSDPFVVVYLNDEKWHRTTVQRKNLNPVWKERTKLPLVNRSRSQVRFDIFDWDRVGENELIVSLDLDVANIAPDEQVTVNLPLADRSGFGEDEQPGYLTVSYRFEAQRITKLPSRTLAKTKAALDRLDPRKRMGAGGKFGMGANAAASSTLARPSSGVGAAGGDQASTVMGTMSAGSLPSGSGAPGDGASMFSTPVAEDASGGPLLRSASTDFGSNSSLNTYVEDHVDKVAERGALAVTVVEAAHLPAVDADGASDPYVKVRCVPPTPPGVGAFATPPKKIRFDTRTILDNCNPVWEQTFTSALPRMATQLGAPMDPLTWSFAVWDSNKITSDRELGMVELNLWDVVADRVRRGKHVMDPAGSGWAYVRHDLWVTLVLNADALAVAVKLDKAGTTQAAALLAEQKTAAPQDENGDDENGVSARPRLHLHMAVLLPPWLMARVSHQQYEFISIFTLPSLLRTSR</sequence>
<feature type="region of interest" description="Disordered" evidence="6">
    <location>
        <begin position="1270"/>
        <end position="1309"/>
    </location>
</feature>
<reference evidence="11" key="2">
    <citation type="submission" date="2009-11" db="EMBL/GenBank/DDBJ databases">
        <title>The Genome Sequence of Allomyces macrogynus strain ATCC 38327.</title>
        <authorList>
            <consortium name="The Broad Institute Genome Sequencing Platform"/>
            <person name="Russ C."/>
            <person name="Cuomo C."/>
            <person name="Shea T."/>
            <person name="Young S.K."/>
            <person name="Zeng Q."/>
            <person name="Koehrsen M."/>
            <person name="Haas B."/>
            <person name="Borodovsky M."/>
            <person name="Guigo R."/>
            <person name="Alvarado L."/>
            <person name="Berlin A."/>
            <person name="Borenstein D."/>
            <person name="Chen Z."/>
            <person name="Engels R."/>
            <person name="Freedman E."/>
            <person name="Gellesch M."/>
            <person name="Goldberg J."/>
            <person name="Griggs A."/>
            <person name="Gujja S."/>
            <person name="Heiman D."/>
            <person name="Hepburn T."/>
            <person name="Howarth C."/>
            <person name="Jen D."/>
            <person name="Larson L."/>
            <person name="Lewis B."/>
            <person name="Mehta T."/>
            <person name="Park D."/>
            <person name="Pearson M."/>
            <person name="Roberts A."/>
            <person name="Saif S."/>
            <person name="Shenoy N."/>
            <person name="Sisk P."/>
            <person name="Stolte C."/>
            <person name="Sykes S."/>
            <person name="Walk T."/>
            <person name="White J."/>
            <person name="Yandava C."/>
            <person name="Burger G."/>
            <person name="Gray M.W."/>
            <person name="Holland P.W.H."/>
            <person name="King N."/>
            <person name="Lang F.B.F."/>
            <person name="Roger A.J."/>
            <person name="Ruiz-Trillo I."/>
            <person name="Lander E."/>
            <person name="Nusbaum C."/>
        </authorList>
    </citation>
    <scope>NUCLEOTIDE SEQUENCE [LARGE SCALE GENOMIC DNA]</scope>
    <source>
        <strain evidence="11">ATCC 38327</strain>
    </source>
</reference>
<dbReference type="OMA" id="HETIKIN"/>
<feature type="domain" description="SMP-LTD" evidence="9">
    <location>
        <begin position="169"/>
        <end position="419"/>
    </location>
</feature>
<dbReference type="STRING" id="578462.A0A0L0S6H3"/>
<feature type="transmembrane region" description="Helical" evidence="7">
    <location>
        <begin position="103"/>
        <end position="120"/>
    </location>
</feature>
<dbReference type="eggNOG" id="KOG1028">
    <property type="taxonomic scope" value="Eukaryota"/>
</dbReference>
<feature type="compositionally biased region" description="Low complexity" evidence="6">
    <location>
        <begin position="278"/>
        <end position="290"/>
    </location>
</feature>
<keyword evidence="2" id="KW-0813">Transport</keyword>
<dbReference type="EMBL" id="GG745332">
    <property type="protein sequence ID" value="KNE57986.1"/>
    <property type="molecule type" value="Genomic_DNA"/>
</dbReference>
<evidence type="ECO:0000313" key="11">
    <source>
        <dbReference type="Proteomes" id="UP000054350"/>
    </source>
</evidence>
<proteinExistence type="predicted"/>
<keyword evidence="7" id="KW-1133">Transmembrane helix</keyword>
<evidence type="ECO:0000256" key="4">
    <source>
        <dbReference type="ARBA" id="ARBA00023121"/>
    </source>
</evidence>
<dbReference type="Proteomes" id="UP000054350">
    <property type="component" value="Unassembled WGS sequence"/>
</dbReference>
<feature type="domain" description="C2" evidence="8">
    <location>
        <begin position="1054"/>
        <end position="1181"/>
    </location>
</feature>
<feature type="domain" description="C2" evidence="8">
    <location>
        <begin position="417"/>
        <end position="535"/>
    </location>
</feature>
<keyword evidence="3" id="KW-0445">Lipid transport</keyword>
<dbReference type="GO" id="GO:0016020">
    <property type="term" value="C:membrane"/>
    <property type="evidence" value="ECO:0007669"/>
    <property type="project" value="UniProtKB-SubCell"/>
</dbReference>
<feature type="compositionally biased region" description="Low complexity" evidence="6">
    <location>
        <begin position="15"/>
        <end position="30"/>
    </location>
</feature>
<dbReference type="InterPro" id="IPR052455">
    <property type="entry name" value="Tricalbin_domain"/>
</dbReference>
<feature type="domain" description="C2" evidence="8">
    <location>
        <begin position="1317"/>
        <end position="1456"/>
    </location>
</feature>
<keyword evidence="7" id="KW-0812">Transmembrane</keyword>
<keyword evidence="4" id="KW-0446">Lipid-binding</keyword>
<dbReference type="SMART" id="SM00239">
    <property type="entry name" value="C2"/>
    <property type="match status" value="6"/>
</dbReference>
<accession>A0A0L0S6H3</accession>
<dbReference type="PROSITE" id="PS51847">
    <property type="entry name" value="SMP"/>
    <property type="match status" value="1"/>
</dbReference>
<dbReference type="SUPFAM" id="SSF49562">
    <property type="entry name" value="C2 domain (Calcium/lipid-binding domain, CaLB)"/>
    <property type="match status" value="6"/>
</dbReference>
<evidence type="ECO:0000259" key="8">
    <source>
        <dbReference type="PROSITE" id="PS50004"/>
    </source>
</evidence>
<dbReference type="InterPro" id="IPR000008">
    <property type="entry name" value="C2_dom"/>
</dbReference>